<dbReference type="AlphaFoldDB" id="A0A919P667"/>
<keyword evidence="8" id="KW-0800">Toxin</keyword>
<dbReference type="CDD" id="cd18746">
    <property type="entry name" value="PIN_VapC4-5_FitB-like"/>
    <property type="match status" value="1"/>
</dbReference>
<dbReference type="Pfam" id="PF01850">
    <property type="entry name" value="PIN"/>
    <property type="match status" value="1"/>
</dbReference>
<evidence type="ECO:0000313" key="11">
    <source>
        <dbReference type="Proteomes" id="UP000632740"/>
    </source>
</evidence>
<comment type="caution">
    <text evidence="10">The sequence shown here is derived from an EMBL/GenBank/DDBJ whole genome shotgun (WGS) entry which is preliminary data.</text>
</comment>
<name>A0A919P667_9CELL</name>
<keyword evidence="4 8" id="KW-0479">Metal-binding</keyword>
<dbReference type="EMBL" id="BONK01000019">
    <property type="protein sequence ID" value="GIG23470.1"/>
    <property type="molecule type" value="Genomic_DNA"/>
</dbReference>
<dbReference type="EC" id="3.1.-.-" evidence="8"/>
<dbReference type="Proteomes" id="UP000632740">
    <property type="component" value="Unassembled WGS sequence"/>
</dbReference>
<evidence type="ECO:0000256" key="1">
    <source>
        <dbReference type="ARBA" id="ARBA00001946"/>
    </source>
</evidence>
<evidence type="ECO:0000256" key="4">
    <source>
        <dbReference type="ARBA" id="ARBA00022723"/>
    </source>
</evidence>
<feature type="binding site" evidence="8">
    <location>
        <position position="6"/>
    </location>
    <ligand>
        <name>Mg(2+)</name>
        <dbReference type="ChEBI" id="CHEBI:18420"/>
    </ligand>
</feature>
<keyword evidence="11" id="KW-1185">Reference proteome</keyword>
<organism evidence="10 11">
    <name type="scientific">Cellulomonas chitinilytica</name>
    <dbReference type="NCBI Taxonomy" id="398759"/>
    <lineage>
        <taxon>Bacteria</taxon>
        <taxon>Bacillati</taxon>
        <taxon>Actinomycetota</taxon>
        <taxon>Actinomycetes</taxon>
        <taxon>Micrococcales</taxon>
        <taxon>Cellulomonadaceae</taxon>
        <taxon>Cellulomonas</taxon>
    </lineage>
</organism>
<dbReference type="InterPro" id="IPR002716">
    <property type="entry name" value="PIN_dom"/>
</dbReference>
<evidence type="ECO:0000256" key="8">
    <source>
        <dbReference type="HAMAP-Rule" id="MF_00265"/>
    </source>
</evidence>
<comment type="cofactor">
    <cofactor evidence="1 8">
        <name>Mg(2+)</name>
        <dbReference type="ChEBI" id="CHEBI:18420"/>
    </cofactor>
</comment>
<proteinExistence type="inferred from homology"/>
<keyword evidence="3 8" id="KW-0540">Nuclease</keyword>
<dbReference type="GO" id="GO:0016787">
    <property type="term" value="F:hydrolase activity"/>
    <property type="evidence" value="ECO:0007669"/>
    <property type="project" value="UniProtKB-KW"/>
</dbReference>
<evidence type="ECO:0000313" key="10">
    <source>
        <dbReference type="EMBL" id="GIG23470.1"/>
    </source>
</evidence>
<keyword evidence="5 8" id="KW-0378">Hydrolase</keyword>
<evidence type="ECO:0000256" key="5">
    <source>
        <dbReference type="ARBA" id="ARBA00022801"/>
    </source>
</evidence>
<dbReference type="GO" id="GO:0000287">
    <property type="term" value="F:magnesium ion binding"/>
    <property type="evidence" value="ECO:0007669"/>
    <property type="project" value="UniProtKB-UniRule"/>
</dbReference>
<feature type="binding site" evidence="8">
    <location>
        <position position="101"/>
    </location>
    <ligand>
        <name>Mg(2+)</name>
        <dbReference type="ChEBI" id="CHEBI:18420"/>
    </ligand>
</feature>
<dbReference type="SUPFAM" id="SSF88723">
    <property type="entry name" value="PIN domain-like"/>
    <property type="match status" value="1"/>
</dbReference>
<accession>A0A919P667</accession>
<feature type="domain" description="PIN" evidence="9">
    <location>
        <begin position="4"/>
        <end position="123"/>
    </location>
</feature>
<keyword evidence="2 8" id="KW-1277">Toxin-antitoxin system</keyword>
<evidence type="ECO:0000256" key="3">
    <source>
        <dbReference type="ARBA" id="ARBA00022722"/>
    </source>
</evidence>
<dbReference type="GO" id="GO:0004540">
    <property type="term" value="F:RNA nuclease activity"/>
    <property type="evidence" value="ECO:0007669"/>
    <property type="project" value="InterPro"/>
</dbReference>
<gene>
    <name evidence="8" type="primary">vapC</name>
    <name evidence="10" type="ORF">Cch01nite_41940</name>
</gene>
<evidence type="ECO:0000256" key="6">
    <source>
        <dbReference type="ARBA" id="ARBA00022842"/>
    </source>
</evidence>
<dbReference type="HAMAP" id="MF_00265">
    <property type="entry name" value="VapC_Nob1"/>
    <property type="match status" value="1"/>
</dbReference>
<evidence type="ECO:0000259" key="9">
    <source>
        <dbReference type="Pfam" id="PF01850"/>
    </source>
</evidence>
<keyword evidence="6 8" id="KW-0460">Magnesium</keyword>
<dbReference type="PANTHER" id="PTHR33653:SF1">
    <property type="entry name" value="RIBONUCLEASE VAPC2"/>
    <property type="match status" value="1"/>
</dbReference>
<dbReference type="RefSeq" id="WP_203758467.1">
    <property type="nucleotide sequence ID" value="NZ_BONK01000019.1"/>
</dbReference>
<comment type="function">
    <text evidence="8">Toxic component of a toxin-antitoxin (TA) system. An RNase.</text>
</comment>
<sequence length="136" mass="14879">MRALLDTNVVSELRKSRPDPAVDAWARTTDLSDLYLSAVTVGEIQTGIHLLGRRDAAQAARLGAWLRRTVRQFSDRVLPVDTSVALAAAELHVPDRRPANDAYLAATALVHDLVVVTRNTRDFAGLGLEVLNPWEG</sequence>
<reference evidence="10" key="1">
    <citation type="submission" date="2021-01" db="EMBL/GenBank/DDBJ databases">
        <title>Whole genome shotgun sequence of Cellulomonas chitinilytica NBRC 110799.</title>
        <authorList>
            <person name="Komaki H."/>
            <person name="Tamura T."/>
        </authorList>
    </citation>
    <scope>NUCLEOTIDE SEQUENCE</scope>
    <source>
        <strain evidence="10">NBRC 110799</strain>
    </source>
</reference>
<dbReference type="InterPro" id="IPR029060">
    <property type="entry name" value="PIN-like_dom_sf"/>
</dbReference>
<dbReference type="PANTHER" id="PTHR33653">
    <property type="entry name" value="RIBONUCLEASE VAPC2"/>
    <property type="match status" value="1"/>
</dbReference>
<evidence type="ECO:0000256" key="7">
    <source>
        <dbReference type="ARBA" id="ARBA00038093"/>
    </source>
</evidence>
<evidence type="ECO:0000256" key="2">
    <source>
        <dbReference type="ARBA" id="ARBA00022649"/>
    </source>
</evidence>
<dbReference type="InterPro" id="IPR022907">
    <property type="entry name" value="VapC_family"/>
</dbReference>
<protein>
    <recommendedName>
        <fullName evidence="8">Ribonuclease VapC</fullName>
        <shortName evidence="8">RNase VapC</shortName>
        <ecNumber evidence="8">3.1.-.-</ecNumber>
    </recommendedName>
    <alternativeName>
        <fullName evidence="8">Toxin VapC</fullName>
    </alternativeName>
</protein>
<comment type="similarity">
    <text evidence="7 8">Belongs to the PINc/VapC protein family.</text>
</comment>
<dbReference type="Gene3D" id="3.40.50.1010">
    <property type="entry name" value="5'-nuclease"/>
    <property type="match status" value="1"/>
</dbReference>
<dbReference type="GO" id="GO:0090729">
    <property type="term" value="F:toxin activity"/>
    <property type="evidence" value="ECO:0007669"/>
    <property type="project" value="UniProtKB-KW"/>
</dbReference>
<dbReference type="InterPro" id="IPR050556">
    <property type="entry name" value="Type_II_TA_system_RNase"/>
</dbReference>